<name>Q4N4W3_THEPA</name>
<dbReference type="AlphaFoldDB" id="Q4N4W3"/>
<dbReference type="RefSeq" id="XP_765093.1">
    <property type="nucleotide sequence ID" value="XM_760000.1"/>
</dbReference>
<reference evidence="1 2" key="1">
    <citation type="journal article" date="2005" name="Science">
        <title>Genome sequence of Theileria parva, a bovine pathogen that transforms lymphocytes.</title>
        <authorList>
            <person name="Gardner M.J."/>
            <person name="Bishop R."/>
            <person name="Shah T."/>
            <person name="de Villiers E.P."/>
            <person name="Carlton J.M."/>
            <person name="Hall N."/>
            <person name="Ren Q."/>
            <person name="Paulsen I.T."/>
            <person name="Pain A."/>
            <person name="Berriman M."/>
            <person name="Wilson R.J.M."/>
            <person name="Sato S."/>
            <person name="Ralph S.A."/>
            <person name="Mann D.J."/>
            <person name="Xiong Z."/>
            <person name="Shallom S.J."/>
            <person name="Weidman J."/>
            <person name="Jiang L."/>
            <person name="Lynn J."/>
            <person name="Weaver B."/>
            <person name="Shoaibi A."/>
            <person name="Domingo A.R."/>
            <person name="Wasawo D."/>
            <person name="Crabtree J."/>
            <person name="Wortman J.R."/>
            <person name="Haas B."/>
            <person name="Angiuoli S.V."/>
            <person name="Creasy T.H."/>
            <person name="Lu C."/>
            <person name="Suh B."/>
            <person name="Silva J.C."/>
            <person name="Utterback T.R."/>
            <person name="Feldblyum T.V."/>
            <person name="Pertea M."/>
            <person name="Allen J."/>
            <person name="Nierman W.C."/>
            <person name="Taracha E.L.N."/>
            <person name="Salzberg S.L."/>
            <person name="White O.R."/>
            <person name="Fitzhugh H.A."/>
            <person name="Morzaria S."/>
            <person name="Venter J.C."/>
            <person name="Fraser C.M."/>
            <person name="Nene V."/>
        </authorList>
    </citation>
    <scope>NUCLEOTIDE SEQUENCE [LARGE SCALE GENOMIC DNA]</scope>
    <source>
        <strain evidence="1 2">Muguga</strain>
    </source>
</reference>
<dbReference type="KEGG" id="tpv:TP02_0527"/>
<organism evidence="1 2">
    <name type="scientific">Theileria parva</name>
    <name type="common">East coast fever infection agent</name>
    <dbReference type="NCBI Taxonomy" id="5875"/>
    <lineage>
        <taxon>Eukaryota</taxon>
        <taxon>Sar</taxon>
        <taxon>Alveolata</taxon>
        <taxon>Apicomplexa</taxon>
        <taxon>Aconoidasida</taxon>
        <taxon>Piroplasmida</taxon>
        <taxon>Theileriidae</taxon>
        <taxon>Theileria</taxon>
    </lineage>
</organism>
<dbReference type="GeneID" id="3501516"/>
<evidence type="ECO:0000313" key="2">
    <source>
        <dbReference type="Proteomes" id="UP000001949"/>
    </source>
</evidence>
<dbReference type="Proteomes" id="UP000001949">
    <property type="component" value="Unassembled WGS sequence"/>
</dbReference>
<comment type="caution">
    <text evidence="1">The sequence shown here is derived from an EMBL/GenBank/DDBJ whole genome shotgun (WGS) entry which is preliminary data.</text>
</comment>
<accession>Q4N4W3</accession>
<protein>
    <submittedName>
        <fullName evidence="1">Uncharacterized protein</fullName>
    </submittedName>
</protein>
<dbReference type="OMA" id="IHETKEM"/>
<dbReference type="eggNOG" id="ENOG502TN6Y">
    <property type="taxonomic scope" value="Eukaryota"/>
</dbReference>
<proteinExistence type="predicted"/>
<evidence type="ECO:0000313" key="1">
    <source>
        <dbReference type="EMBL" id="EAN32810.1"/>
    </source>
</evidence>
<sequence>MEIIHVDETDLQKFRNSKNPKIRSCNKRLVNEATRRKLEKLKDDSNVTSKIPASVLDRLISALGGGTSERSVISEANESSRDSGNVKLINVDFSQREPSDKINVMSDYHYNSIEAKTGFGIMHVFDNLECIWNECDPKNYATHVLKYKNAEEFFITILRRNSSLIHLKSSNLEPRFRLVEEECFSFNHLKVIKVNGKMAKYNELIKEFEGRYLKIWFPFLADKVIYKGEIIFKDDEKLLVSLSIDLLTGNIEAHSYKPSGNPDPIELVFKCDKSTVENLKVDDSTVENLESEGHYQELSIVDGLCNLQSCLSHYYNKSNCNQTEQDYYKRTEKEFFDLIATFMAKLEELLVPGQPCQALIKLMNRKLMEELISNNTGVEFMELDIGRRKYDDCIIDLYPNSRYYRAPKDTSFNKILDNGNVIWERQLNEESIKAVYLYSYEEEKWLVNVFNDNTVKFLHKPARSENFFDVSKLMLNTRDLKIIKRNSKLSTMDLTFDFTGSFCIIPLVDVLSVSYKGEVHEFKECGEHLSVFLLYDMLENELYVFNSSI</sequence>
<keyword evidence="2" id="KW-1185">Reference proteome</keyword>
<dbReference type="InParanoid" id="Q4N4W3"/>
<dbReference type="VEuPathDB" id="PiroplasmaDB:TpMuguga_02g00527"/>
<dbReference type="EMBL" id="AAGK01000002">
    <property type="protein sequence ID" value="EAN32810.1"/>
    <property type="molecule type" value="Genomic_DNA"/>
</dbReference>
<gene>
    <name evidence="1" type="ordered locus">TP02_0527</name>
</gene>
<dbReference type="InterPro" id="IPR007480">
    <property type="entry name" value="DUF529"/>
</dbReference>
<dbReference type="Pfam" id="PF04385">
    <property type="entry name" value="FAINT"/>
    <property type="match status" value="1"/>
</dbReference>